<evidence type="ECO:0000313" key="2">
    <source>
        <dbReference type="EMBL" id="MCI1187778.1"/>
    </source>
</evidence>
<sequence length="155" mass="17560">MKYCSRSCANRVNGHLFPSRQRIIRNCKYCGTALQARRTTCDSCNPSFVDWQTVPLQQLKAKALQQYAAQIRSLARMAYRKSSRPKACAVCGYATHYEVCHIRPINDFQPTDFVADVNVLTNLVALCPNHHWEFDHGKLSTAFILAAAAQQHSEQ</sequence>
<dbReference type="EMBL" id="JALBGC010000003">
    <property type="protein sequence ID" value="MCI1187778.1"/>
    <property type="molecule type" value="Genomic_DNA"/>
</dbReference>
<keyword evidence="2" id="KW-0378">Hydrolase</keyword>
<proteinExistence type="predicted"/>
<dbReference type="RefSeq" id="WP_241936052.1">
    <property type="nucleotide sequence ID" value="NZ_JALBGC010000003.1"/>
</dbReference>
<dbReference type="Proteomes" id="UP001139193">
    <property type="component" value="Unassembled WGS sequence"/>
</dbReference>
<keyword evidence="2" id="KW-0540">Nuclease</keyword>
<evidence type="ECO:0000259" key="1">
    <source>
        <dbReference type="Pfam" id="PF13391"/>
    </source>
</evidence>
<accession>A0A9X2AGL0</accession>
<dbReference type="AlphaFoldDB" id="A0A9X2AGL0"/>
<keyword evidence="3" id="KW-1185">Reference proteome</keyword>
<dbReference type="GO" id="GO:0004519">
    <property type="term" value="F:endonuclease activity"/>
    <property type="evidence" value="ECO:0007669"/>
    <property type="project" value="UniProtKB-KW"/>
</dbReference>
<dbReference type="CDD" id="cd00085">
    <property type="entry name" value="HNHc"/>
    <property type="match status" value="1"/>
</dbReference>
<gene>
    <name evidence="2" type="ORF">MON38_10130</name>
</gene>
<name>A0A9X2AGL0_9BACT</name>
<feature type="domain" description="HNH nuclease" evidence="1">
    <location>
        <begin position="88"/>
        <end position="139"/>
    </location>
</feature>
<reference evidence="2" key="1">
    <citation type="submission" date="2022-03" db="EMBL/GenBank/DDBJ databases">
        <title>Bacterial whole genome sequence for Hymenobacter sp. DH14.</title>
        <authorList>
            <person name="Le V."/>
        </authorList>
    </citation>
    <scope>NUCLEOTIDE SEQUENCE</scope>
    <source>
        <strain evidence="2">DH14</strain>
    </source>
</reference>
<protein>
    <submittedName>
        <fullName evidence="2">HNH endonuclease</fullName>
    </submittedName>
</protein>
<dbReference type="InterPro" id="IPR003615">
    <property type="entry name" value="HNH_nuc"/>
</dbReference>
<dbReference type="Pfam" id="PF13391">
    <property type="entry name" value="HNH_2"/>
    <property type="match status" value="1"/>
</dbReference>
<comment type="caution">
    <text evidence="2">The sequence shown here is derived from an EMBL/GenBank/DDBJ whole genome shotgun (WGS) entry which is preliminary data.</text>
</comment>
<organism evidence="2 3">
    <name type="scientific">Hymenobacter cyanobacteriorum</name>
    <dbReference type="NCBI Taxonomy" id="2926463"/>
    <lineage>
        <taxon>Bacteria</taxon>
        <taxon>Pseudomonadati</taxon>
        <taxon>Bacteroidota</taxon>
        <taxon>Cytophagia</taxon>
        <taxon>Cytophagales</taxon>
        <taxon>Hymenobacteraceae</taxon>
        <taxon>Hymenobacter</taxon>
    </lineage>
</organism>
<evidence type="ECO:0000313" key="3">
    <source>
        <dbReference type="Proteomes" id="UP001139193"/>
    </source>
</evidence>
<keyword evidence="2" id="KW-0255">Endonuclease</keyword>